<comment type="caution">
    <text evidence="1">The sequence shown here is derived from an EMBL/GenBank/DDBJ whole genome shotgun (WGS) entry which is preliminary data.</text>
</comment>
<gene>
    <name evidence="1" type="ORF">LCGC14_2326960</name>
</gene>
<dbReference type="EMBL" id="LAZR01033365">
    <property type="protein sequence ID" value="KKL48294.1"/>
    <property type="molecule type" value="Genomic_DNA"/>
</dbReference>
<sequence length="66" mass="7877">MAENDKCIERVVSVTKYREAIADHHEWRFLRQGMIYGDAYSIPPTNVTVFDIYYCVFCLKQEKREV</sequence>
<reference evidence="1" key="1">
    <citation type="journal article" date="2015" name="Nature">
        <title>Complex archaea that bridge the gap between prokaryotes and eukaryotes.</title>
        <authorList>
            <person name="Spang A."/>
            <person name="Saw J.H."/>
            <person name="Jorgensen S.L."/>
            <person name="Zaremba-Niedzwiedzka K."/>
            <person name="Martijn J."/>
            <person name="Lind A.E."/>
            <person name="van Eijk R."/>
            <person name="Schleper C."/>
            <person name="Guy L."/>
            <person name="Ettema T.J."/>
        </authorList>
    </citation>
    <scope>NUCLEOTIDE SEQUENCE</scope>
</reference>
<proteinExistence type="predicted"/>
<evidence type="ECO:0000313" key="1">
    <source>
        <dbReference type="EMBL" id="KKL48294.1"/>
    </source>
</evidence>
<name>A0A0F9CGS7_9ZZZZ</name>
<dbReference type="AlphaFoldDB" id="A0A0F9CGS7"/>
<protein>
    <submittedName>
        <fullName evidence="1">Uncharacterized protein</fullName>
    </submittedName>
</protein>
<accession>A0A0F9CGS7</accession>
<organism evidence="1">
    <name type="scientific">marine sediment metagenome</name>
    <dbReference type="NCBI Taxonomy" id="412755"/>
    <lineage>
        <taxon>unclassified sequences</taxon>
        <taxon>metagenomes</taxon>
        <taxon>ecological metagenomes</taxon>
    </lineage>
</organism>